<evidence type="ECO:0000256" key="1">
    <source>
        <dbReference type="ARBA" id="ARBA00005417"/>
    </source>
</evidence>
<evidence type="ECO:0000256" key="3">
    <source>
        <dbReference type="ARBA" id="ARBA00022741"/>
    </source>
</evidence>
<protein>
    <submittedName>
        <fullName evidence="6">ABC transporter ATP-binding protein</fullName>
    </submittedName>
</protein>
<dbReference type="AlphaFoldDB" id="A0A9X2IRD4"/>
<keyword evidence="2" id="KW-0813">Transport</keyword>
<dbReference type="GO" id="GO:0005524">
    <property type="term" value="F:ATP binding"/>
    <property type="evidence" value="ECO:0007669"/>
    <property type="project" value="UniProtKB-KW"/>
</dbReference>
<dbReference type="PANTHER" id="PTHR43335:SF4">
    <property type="entry name" value="ABC TRANSPORTER, ATP-BINDING PROTEIN"/>
    <property type="match status" value="1"/>
</dbReference>
<dbReference type="Gene3D" id="3.40.50.300">
    <property type="entry name" value="P-loop containing nucleotide triphosphate hydrolases"/>
    <property type="match status" value="1"/>
</dbReference>
<evidence type="ECO:0000313" key="7">
    <source>
        <dbReference type="Proteomes" id="UP001139179"/>
    </source>
</evidence>
<keyword evidence="7" id="KW-1185">Reference proteome</keyword>
<evidence type="ECO:0000313" key="6">
    <source>
        <dbReference type="EMBL" id="MCM3716332.1"/>
    </source>
</evidence>
<dbReference type="SMART" id="SM00382">
    <property type="entry name" value="AAA"/>
    <property type="match status" value="1"/>
</dbReference>
<gene>
    <name evidence="6" type="ORF">M3202_20000</name>
</gene>
<dbReference type="InterPro" id="IPR003593">
    <property type="entry name" value="AAA+_ATPase"/>
</dbReference>
<dbReference type="GO" id="GO:0016887">
    <property type="term" value="F:ATP hydrolysis activity"/>
    <property type="evidence" value="ECO:0007669"/>
    <property type="project" value="InterPro"/>
</dbReference>
<evidence type="ECO:0000256" key="2">
    <source>
        <dbReference type="ARBA" id="ARBA00022448"/>
    </source>
</evidence>
<proteinExistence type="inferred from homology"/>
<keyword evidence="4 6" id="KW-0067">ATP-binding</keyword>
<feature type="domain" description="ABC transporter" evidence="5">
    <location>
        <begin position="6"/>
        <end position="237"/>
    </location>
</feature>
<dbReference type="InterPro" id="IPR027417">
    <property type="entry name" value="P-loop_NTPase"/>
</dbReference>
<reference evidence="6" key="1">
    <citation type="submission" date="2022-05" db="EMBL/GenBank/DDBJ databases">
        <title>Comparative Genomics of Spacecraft Associated Microbes.</title>
        <authorList>
            <person name="Tran M.T."/>
            <person name="Wright A."/>
            <person name="Seuylemezian A."/>
            <person name="Eisen J."/>
            <person name="Coil D."/>
        </authorList>
    </citation>
    <scope>NUCLEOTIDE SEQUENCE</scope>
    <source>
        <strain evidence="6">214.1.1</strain>
    </source>
</reference>
<dbReference type="InterPro" id="IPR003439">
    <property type="entry name" value="ABC_transporter-like_ATP-bd"/>
</dbReference>
<sequence>MTEAIIEITDLTKYYSQKCAVDHLNVTIHRGEVFGLLGPNGAGKSTTILMLLGLSEPSEGQAIVCGYHSTRQPIEVKRKVGYLPDNIGFYEERTGLENIVYTALINGVPKQEATERAERLLKQVGLEQAKDKKAGHYSRGMRQRLGLADVLIKDPEVIILDEPTLGIDPQGVQELLRIIRYLSKEKGITVLLSSHQLHQVQQICDRVGLFVEGRLLAEGDVQTLARKLFPDYKLTYYANVSNQPSDLIEKLQKVDGVFSVEEGESGQQLIIKTEVDLSARLAGFIVQSGASLHEFGLKEYGLDDIYHHYFEGGVSREVS</sequence>
<dbReference type="Pfam" id="PF00005">
    <property type="entry name" value="ABC_tran"/>
    <property type="match status" value="1"/>
</dbReference>
<keyword evidence="3" id="KW-0547">Nucleotide-binding</keyword>
<accession>A0A9X2IRD4</accession>
<organism evidence="6 7">
    <name type="scientific">Halalkalibacter oceani</name>
    <dbReference type="NCBI Taxonomy" id="1653776"/>
    <lineage>
        <taxon>Bacteria</taxon>
        <taxon>Bacillati</taxon>
        <taxon>Bacillota</taxon>
        <taxon>Bacilli</taxon>
        <taxon>Bacillales</taxon>
        <taxon>Bacillaceae</taxon>
        <taxon>Halalkalibacter</taxon>
    </lineage>
</organism>
<evidence type="ECO:0000256" key="4">
    <source>
        <dbReference type="ARBA" id="ARBA00022840"/>
    </source>
</evidence>
<dbReference type="PROSITE" id="PS50893">
    <property type="entry name" value="ABC_TRANSPORTER_2"/>
    <property type="match status" value="1"/>
</dbReference>
<dbReference type="Proteomes" id="UP001139179">
    <property type="component" value="Unassembled WGS sequence"/>
</dbReference>
<dbReference type="EMBL" id="JAMBOL010000035">
    <property type="protein sequence ID" value="MCM3716332.1"/>
    <property type="molecule type" value="Genomic_DNA"/>
</dbReference>
<dbReference type="RefSeq" id="WP_251225000.1">
    <property type="nucleotide sequence ID" value="NZ_JAMBOL010000035.1"/>
</dbReference>
<dbReference type="SUPFAM" id="SSF52540">
    <property type="entry name" value="P-loop containing nucleoside triphosphate hydrolases"/>
    <property type="match status" value="1"/>
</dbReference>
<comment type="caution">
    <text evidence="6">The sequence shown here is derived from an EMBL/GenBank/DDBJ whole genome shotgun (WGS) entry which is preliminary data.</text>
</comment>
<dbReference type="PANTHER" id="PTHR43335">
    <property type="entry name" value="ABC TRANSPORTER, ATP-BINDING PROTEIN"/>
    <property type="match status" value="1"/>
</dbReference>
<comment type="similarity">
    <text evidence="1">Belongs to the ABC transporter superfamily.</text>
</comment>
<evidence type="ECO:0000259" key="5">
    <source>
        <dbReference type="PROSITE" id="PS50893"/>
    </source>
</evidence>
<name>A0A9X2IRD4_9BACI</name>